<protein>
    <submittedName>
        <fullName evidence="1">Uncharacterized protein</fullName>
    </submittedName>
</protein>
<evidence type="ECO:0000313" key="1">
    <source>
        <dbReference type="EMBL" id="ABK15395.1"/>
    </source>
</evidence>
<accession>A0B9M1</accession>
<name>A0B9M1_METTP</name>
<reference evidence="1 2" key="1">
    <citation type="submission" date="2006-10" db="EMBL/GenBank/DDBJ databases">
        <title>Complete sequence of Methanosaeta thermophila PT.</title>
        <authorList>
            <consortium name="US DOE Joint Genome Institute"/>
            <person name="Copeland A."/>
            <person name="Lucas S."/>
            <person name="Lapidus A."/>
            <person name="Barry K."/>
            <person name="Detter J.C."/>
            <person name="Glavina del Rio T."/>
            <person name="Hammon N."/>
            <person name="Israni S."/>
            <person name="Pitluck S."/>
            <person name="Chain P."/>
            <person name="Malfatti S."/>
            <person name="Shin M."/>
            <person name="Vergez L."/>
            <person name="Schmutz J."/>
            <person name="Larimer F."/>
            <person name="Land M."/>
            <person name="Hauser L."/>
            <person name="Kyrpides N."/>
            <person name="Kim E."/>
            <person name="Smith K.S."/>
            <person name="Ingram-Smith C."/>
            <person name="Richardson P."/>
        </authorList>
    </citation>
    <scope>NUCLEOTIDE SEQUENCE [LARGE SCALE GENOMIC DNA]</scope>
    <source>
        <strain evidence="2">DSM 6194 / JCM 14653 / NBRC 101360 / PT</strain>
    </source>
</reference>
<gene>
    <name evidence="1" type="ordered locus">Mthe_1628</name>
</gene>
<dbReference type="AlphaFoldDB" id="A0B9M1"/>
<proteinExistence type="predicted"/>
<dbReference type="EMBL" id="CP000477">
    <property type="protein sequence ID" value="ABK15395.1"/>
    <property type="molecule type" value="Genomic_DNA"/>
</dbReference>
<keyword evidence="2" id="KW-1185">Reference proteome</keyword>
<dbReference type="HOGENOM" id="CLU_2519831_0_0_2"/>
<dbReference type="Proteomes" id="UP000000674">
    <property type="component" value="Chromosome"/>
</dbReference>
<sequence length="84" mass="9303">MLGNFEATSSACPLYADLWDQDLLRRCTRSICSPSLQSVISCLDVFLISQELRFTDQIKHIESEMVAAQSVSLIELPVVLSAPT</sequence>
<evidence type="ECO:0000313" key="2">
    <source>
        <dbReference type="Proteomes" id="UP000000674"/>
    </source>
</evidence>
<organism evidence="1 2">
    <name type="scientific">Methanothrix thermoacetophila (strain DSM 6194 / JCM 14653 / NBRC 101360 / PT)</name>
    <name type="common">Methanosaeta thermophila</name>
    <dbReference type="NCBI Taxonomy" id="349307"/>
    <lineage>
        <taxon>Archaea</taxon>
        <taxon>Methanobacteriati</taxon>
        <taxon>Methanobacteriota</taxon>
        <taxon>Stenosarchaea group</taxon>
        <taxon>Methanomicrobia</taxon>
        <taxon>Methanotrichales</taxon>
        <taxon>Methanotrichaceae</taxon>
        <taxon>Methanothrix</taxon>
    </lineage>
</organism>
<dbReference type="KEGG" id="mtp:Mthe_1628"/>